<dbReference type="AlphaFoldDB" id="A0A7W6BQ12"/>
<dbReference type="SMART" id="SM00822">
    <property type="entry name" value="PKS_KR"/>
    <property type="match status" value="1"/>
</dbReference>
<evidence type="ECO:0000256" key="1">
    <source>
        <dbReference type="ARBA" id="ARBA00006484"/>
    </source>
</evidence>
<dbReference type="Gene3D" id="3.40.50.720">
    <property type="entry name" value="NAD(P)-binding Rossmann-like Domain"/>
    <property type="match status" value="1"/>
</dbReference>
<evidence type="ECO:0000256" key="3">
    <source>
        <dbReference type="ARBA" id="ARBA00051383"/>
    </source>
</evidence>
<dbReference type="SUPFAM" id="SSF51735">
    <property type="entry name" value="NAD(P)-binding Rossmann-fold domains"/>
    <property type="match status" value="1"/>
</dbReference>
<reference evidence="5 6" key="1">
    <citation type="submission" date="2020-08" db="EMBL/GenBank/DDBJ databases">
        <title>Genomic Encyclopedia of Type Strains, Phase IV (KMG-IV): sequencing the most valuable type-strain genomes for metagenomic binning, comparative biology and taxonomic classification.</title>
        <authorList>
            <person name="Goeker M."/>
        </authorList>
    </citation>
    <scope>NUCLEOTIDE SEQUENCE [LARGE SCALE GENOMIC DNA]</scope>
    <source>
        <strain evidence="5 6">DSM 26189</strain>
    </source>
</reference>
<evidence type="ECO:0000313" key="5">
    <source>
        <dbReference type="EMBL" id="MBB3925764.1"/>
    </source>
</evidence>
<accession>A0A7W6BQ12</accession>
<sequence length="263" mass="27694">MGFGKTPLKDLSRSVRGRRVLVTGGASGMGRATAWLFAREGAIVALTDIDAEGAEEVARGIRDEGHDARAWMLDAGDRDSIHATVPKIARALGGLDVIVNNAGISAKVPFDDLDYDANWDRNIAVTLTGQQAVIRAAIPFLTESDAPRIVNIASTEALGASAGFSAYSAAKAGVIGLTRSFAVELGRRGITVNCLCPGPILTGMTDHLSEEDRTTFARRRTALRRYGDPMEVAHITLSLALPAASYITGAVIPVDGGLSTRHA</sequence>
<organism evidence="5 6">
    <name type="scientific">Sphingobium jiangsuense</name>
    <dbReference type="NCBI Taxonomy" id="870476"/>
    <lineage>
        <taxon>Bacteria</taxon>
        <taxon>Pseudomonadati</taxon>
        <taxon>Pseudomonadota</taxon>
        <taxon>Alphaproteobacteria</taxon>
        <taxon>Sphingomonadales</taxon>
        <taxon>Sphingomonadaceae</taxon>
        <taxon>Sphingobium</taxon>
    </lineage>
</organism>
<evidence type="ECO:0000259" key="4">
    <source>
        <dbReference type="SMART" id="SM00822"/>
    </source>
</evidence>
<dbReference type="InterPro" id="IPR020904">
    <property type="entry name" value="Sc_DH/Rdtase_CS"/>
</dbReference>
<evidence type="ECO:0000313" key="6">
    <source>
        <dbReference type="Proteomes" id="UP000571950"/>
    </source>
</evidence>
<comment type="catalytic activity">
    <reaction evidence="3">
        <text>2,5-dichlorocyclohexa-2,5-dien-1,4-diol + NAD(+) = 2,5-dichlorohydroquinone + NADH + H(+)</text>
        <dbReference type="Rhea" id="RHEA:15741"/>
        <dbReference type="ChEBI" id="CHEBI:15378"/>
        <dbReference type="ChEBI" id="CHEBI:27545"/>
        <dbReference type="ChEBI" id="CHEBI:28975"/>
        <dbReference type="ChEBI" id="CHEBI:57540"/>
        <dbReference type="ChEBI" id="CHEBI:57945"/>
    </reaction>
</comment>
<dbReference type="PRINTS" id="PR00081">
    <property type="entry name" value="GDHRDH"/>
</dbReference>
<dbReference type="InterPro" id="IPR057326">
    <property type="entry name" value="KR_dom"/>
</dbReference>
<dbReference type="Pfam" id="PF13561">
    <property type="entry name" value="adh_short_C2"/>
    <property type="match status" value="1"/>
</dbReference>
<comment type="caution">
    <text evidence="5">The sequence shown here is derived from an EMBL/GenBank/DDBJ whole genome shotgun (WGS) entry which is preliminary data.</text>
</comment>
<dbReference type="PRINTS" id="PR00080">
    <property type="entry name" value="SDRFAMILY"/>
</dbReference>
<dbReference type="GO" id="GO:0004316">
    <property type="term" value="F:3-oxoacyl-[acyl-carrier-protein] reductase (NADPH) activity"/>
    <property type="evidence" value="ECO:0007669"/>
    <property type="project" value="UniProtKB-EC"/>
</dbReference>
<feature type="domain" description="Ketoreductase" evidence="4">
    <location>
        <begin position="18"/>
        <end position="204"/>
    </location>
</feature>
<proteinExistence type="inferred from homology"/>
<dbReference type="PANTHER" id="PTHR43669:SF8">
    <property type="entry name" value="SHORT-CHAIN TYPE DEHYDROGENASE_REDUCTASE-RELATED"/>
    <property type="match status" value="1"/>
</dbReference>
<keyword evidence="2 5" id="KW-0560">Oxidoreductase</keyword>
<name>A0A7W6BQ12_9SPHN</name>
<gene>
    <name evidence="5" type="ORF">GGR43_001479</name>
</gene>
<comment type="similarity">
    <text evidence="1">Belongs to the short-chain dehydrogenases/reductases (SDR) family.</text>
</comment>
<dbReference type="EMBL" id="JACIDT010000004">
    <property type="protein sequence ID" value="MBB3925764.1"/>
    <property type="molecule type" value="Genomic_DNA"/>
</dbReference>
<dbReference type="EC" id="1.1.1.100" evidence="5"/>
<dbReference type="PANTHER" id="PTHR43669">
    <property type="entry name" value="5-KETO-D-GLUCONATE 5-REDUCTASE"/>
    <property type="match status" value="1"/>
</dbReference>
<keyword evidence="6" id="KW-1185">Reference proteome</keyword>
<evidence type="ECO:0000256" key="2">
    <source>
        <dbReference type="ARBA" id="ARBA00023002"/>
    </source>
</evidence>
<dbReference type="FunFam" id="3.40.50.720:FF:000084">
    <property type="entry name" value="Short-chain dehydrogenase reductase"/>
    <property type="match status" value="1"/>
</dbReference>
<dbReference type="CDD" id="cd05233">
    <property type="entry name" value="SDR_c"/>
    <property type="match status" value="1"/>
</dbReference>
<protein>
    <submittedName>
        <fullName evidence="5">3-oxoacyl-[acyl-carrier protein] reductase</fullName>
        <ecNumber evidence="5">1.1.1.100</ecNumber>
    </submittedName>
</protein>
<dbReference type="RefSeq" id="WP_188071317.1">
    <property type="nucleotide sequence ID" value="NZ_BSPS01000020.1"/>
</dbReference>
<dbReference type="PROSITE" id="PS00061">
    <property type="entry name" value="ADH_SHORT"/>
    <property type="match status" value="1"/>
</dbReference>
<dbReference type="InterPro" id="IPR036291">
    <property type="entry name" value="NAD(P)-bd_dom_sf"/>
</dbReference>
<dbReference type="Proteomes" id="UP000571950">
    <property type="component" value="Unassembled WGS sequence"/>
</dbReference>
<dbReference type="InterPro" id="IPR002347">
    <property type="entry name" value="SDR_fam"/>
</dbReference>